<dbReference type="AlphaFoldDB" id="X1R6B8"/>
<accession>X1R6B8</accession>
<organism evidence="1">
    <name type="scientific">marine sediment metagenome</name>
    <dbReference type="NCBI Taxonomy" id="412755"/>
    <lineage>
        <taxon>unclassified sequences</taxon>
        <taxon>metagenomes</taxon>
        <taxon>ecological metagenomes</taxon>
    </lineage>
</organism>
<protein>
    <submittedName>
        <fullName evidence="1">Uncharacterized protein</fullName>
    </submittedName>
</protein>
<reference evidence="1" key="1">
    <citation type="journal article" date="2014" name="Front. Microbiol.">
        <title>High frequency of phylogenetically diverse reductive dehalogenase-homologous genes in deep subseafloor sedimentary metagenomes.</title>
        <authorList>
            <person name="Kawai M."/>
            <person name="Futagami T."/>
            <person name="Toyoda A."/>
            <person name="Takaki Y."/>
            <person name="Nishi S."/>
            <person name="Hori S."/>
            <person name="Arai W."/>
            <person name="Tsubouchi T."/>
            <person name="Morono Y."/>
            <person name="Uchiyama I."/>
            <person name="Ito T."/>
            <person name="Fujiyama A."/>
            <person name="Inagaki F."/>
            <person name="Takami H."/>
        </authorList>
    </citation>
    <scope>NUCLEOTIDE SEQUENCE</scope>
    <source>
        <strain evidence="1">Expedition CK06-06</strain>
    </source>
</reference>
<evidence type="ECO:0000313" key="1">
    <source>
        <dbReference type="EMBL" id="GAI51154.1"/>
    </source>
</evidence>
<proteinExistence type="predicted"/>
<sequence>GAKLIAEGEVQRFRTQGRISIKDKQVEEFANKLDKMQGEATITVVVAGSGQDFINYKPDFTLIKLPFMVGPIYMELAIKVQFVIQASVPVEGSANLKVKFTYDSDLGFRLAGAEAEADAGLRSLGTGDERTEVGAVMAIGANFGVGFPRVELSIYDSLTGWIQPAFLLGGSFTFTPPCVEVKASFIAAAGAEVGTKIF</sequence>
<name>X1R6B8_9ZZZZ</name>
<dbReference type="EMBL" id="BARV01038806">
    <property type="protein sequence ID" value="GAI51154.1"/>
    <property type="molecule type" value="Genomic_DNA"/>
</dbReference>
<comment type="caution">
    <text evidence="1">The sequence shown here is derived from an EMBL/GenBank/DDBJ whole genome shotgun (WGS) entry which is preliminary data.</text>
</comment>
<gene>
    <name evidence="1" type="ORF">S06H3_59674</name>
</gene>
<feature type="non-terminal residue" evidence="1">
    <location>
        <position position="1"/>
    </location>
</feature>
<feature type="non-terminal residue" evidence="1">
    <location>
        <position position="198"/>
    </location>
</feature>